<evidence type="ECO:0000313" key="1">
    <source>
        <dbReference type="EMBL" id="KPI94666.1"/>
    </source>
</evidence>
<evidence type="ECO:0000313" key="2">
    <source>
        <dbReference type="Proteomes" id="UP000053268"/>
    </source>
</evidence>
<dbReference type="SUPFAM" id="SSF82199">
    <property type="entry name" value="SET domain"/>
    <property type="match status" value="1"/>
</dbReference>
<accession>A0A194PMK5</accession>
<dbReference type="InterPro" id="IPR046341">
    <property type="entry name" value="SET_dom_sf"/>
</dbReference>
<sequence length="272" mass="31152">MEVYASKNIEFGEEIFTCYTNFLWCTPVRRYQLYKSKNFWCKCVRCKDPYEMGTNLSAIKCFNKQCTGLILPENPINPSSEWFCDSCTSKIPFEKINSVQNIIGSLVSVLSEDDDINPNGIVLQRLESFLPSCSHIFVDLHLRWTLKLGYFEGMSLYELSEYRLALKEQLCRDTLRTAAALGAGDAHLRGLLLYHLHAALAERARRCPDLYDDLKSEIETTIDQANKILQGDISAPPDLELRHRYLGPGCDKPQEERFFILDTSEKLAVSKK</sequence>
<dbReference type="PANTHER" id="PTHR46455">
    <property type="entry name" value="SET AND MYND DOMAIN CONTAINING, ARTHROPOD-SPECIFIC, MEMBER 4, ISOFORM A"/>
    <property type="match status" value="1"/>
</dbReference>
<dbReference type="Proteomes" id="UP000053268">
    <property type="component" value="Unassembled WGS sequence"/>
</dbReference>
<dbReference type="InterPro" id="IPR053010">
    <property type="entry name" value="SET_SmydA-8"/>
</dbReference>
<reference evidence="1 2" key="1">
    <citation type="journal article" date="2015" name="Nat. Commun.">
        <title>Outbred genome sequencing and CRISPR/Cas9 gene editing in butterflies.</title>
        <authorList>
            <person name="Li X."/>
            <person name="Fan D."/>
            <person name="Zhang W."/>
            <person name="Liu G."/>
            <person name="Zhang L."/>
            <person name="Zhao L."/>
            <person name="Fang X."/>
            <person name="Chen L."/>
            <person name="Dong Y."/>
            <person name="Chen Y."/>
            <person name="Ding Y."/>
            <person name="Zhao R."/>
            <person name="Feng M."/>
            <person name="Zhu Y."/>
            <person name="Feng Y."/>
            <person name="Jiang X."/>
            <person name="Zhu D."/>
            <person name="Xiang H."/>
            <person name="Feng X."/>
            <person name="Li S."/>
            <person name="Wang J."/>
            <person name="Zhang G."/>
            <person name="Kronforst M.R."/>
            <person name="Wang W."/>
        </authorList>
    </citation>
    <scope>NUCLEOTIDE SEQUENCE [LARGE SCALE GENOMIC DNA]</scope>
    <source>
        <strain evidence="1">Ya'a_city_454_Px</strain>
        <tissue evidence="1">Whole body</tissue>
    </source>
</reference>
<dbReference type="AlphaFoldDB" id="A0A194PMK5"/>
<dbReference type="Gene3D" id="2.170.270.10">
    <property type="entry name" value="SET domain"/>
    <property type="match status" value="1"/>
</dbReference>
<organism evidence="1 2">
    <name type="scientific">Papilio xuthus</name>
    <name type="common">Asian swallowtail butterfly</name>
    <dbReference type="NCBI Taxonomy" id="66420"/>
    <lineage>
        <taxon>Eukaryota</taxon>
        <taxon>Metazoa</taxon>
        <taxon>Ecdysozoa</taxon>
        <taxon>Arthropoda</taxon>
        <taxon>Hexapoda</taxon>
        <taxon>Insecta</taxon>
        <taxon>Pterygota</taxon>
        <taxon>Neoptera</taxon>
        <taxon>Endopterygota</taxon>
        <taxon>Lepidoptera</taxon>
        <taxon>Glossata</taxon>
        <taxon>Ditrysia</taxon>
        <taxon>Papilionoidea</taxon>
        <taxon>Papilionidae</taxon>
        <taxon>Papilioninae</taxon>
        <taxon>Papilio</taxon>
    </lineage>
</organism>
<gene>
    <name evidence="1" type="ORF">RR46_05918</name>
</gene>
<dbReference type="PANTHER" id="PTHR46455:SF3">
    <property type="entry name" value="SET AND MYND DOMAIN CONTAINING, ARTHROPOD-SPECIFIC, MEMBER 9, ISOFORM A-RELATED"/>
    <property type="match status" value="1"/>
</dbReference>
<keyword evidence="2" id="KW-1185">Reference proteome</keyword>
<proteinExistence type="predicted"/>
<dbReference type="STRING" id="66420.A0A194PMK5"/>
<protein>
    <submittedName>
        <fullName evidence="1">Protein msta, isoform B</fullName>
    </submittedName>
</protein>
<name>A0A194PMK5_PAPXU</name>
<dbReference type="EMBL" id="KQ459598">
    <property type="protein sequence ID" value="KPI94666.1"/>
    <property type="molecule type" value="Genomic_DNA"/>
</dbReference>